<keyword evidence="1" id="KW-0812">Transmembrane</keyword>
<dbReference type="InterPro" id="IPR001387">
    <property type="entry name" value="Cro/C1-type_HTH"/>
</dbReference>
<sequence>MGPEDMDLTESDLHRICAEAFKSVRERPEMTWSKMADDLGISKKSVERYKNGERDVPLSVWLKFCHQYQYVDHRIAIAVTPVGSDHPESETSLPQQRSTRPDLSWWQWLRGHLRLIRRLGPRGATSDPWRNVRDWILMVACAFTLLKFLHTKAGLHFGLTNTYADPLLLISILLSAVFGYALIEDFVRKRYFLGANR</sequence>
<feature type="transmembrane region" description="Helical" evidence="1">
    <location>
        <begin position="163"/>
        <end position="183"/>
    </location>
</feature>
<keyword evidence="1" id="KW-1133">Transmembrane helix</keyword>
<dbReference type="Gene3D" id="1.10.260.40">
    <property type="entry name" value="lambda repressor-like DNA-binding domains"/>
    <property type="match status" value="1"/>
</dbReference>
<comment type="caution">
    <text evidence="3">The sequence shown here is derived from an EMBL/GenBank/DDBJ whole genome shotgun (WGS) entry which is preliminary data.</text>
</comment>
<evidence type="ECO:0000313" key="3">
    <source>
        <dbReference type="EMBL" id="TRD15529.1"/>
    </source>
</evidence>
<evidence type="ECO:0000259" key="2">
    <source>
        <dbReference type="SMART" id="SM00530"/>
    </source>
</evidence>
<keyword evidence="4" id="KW-1185">Reference proteome</keyword>
<dbReference type="RefSeq" id="WP_142835793.1">
    <property type="nucleotide sequence ID" value="NZ_VFSV01000040.1"/>
</dbReference>
<proteinExistence type="predicted"/>
<evidence type="ECO:0000313" key="4">
    <source>
        <dbReference type="Proteomes" id="UP000318590"/>
    </source>
</evidence>
<evidence type="ECO:0000256" key="1">
    <source>
        <dbReference type="SAM" id="Phobius"/>
    </source>
</evidence>
<dbReference type="SMART" id="SM00530">
    <property type="entry name" value="HTH_XRE"/>
    <property type="match status" value="1"/>
</dbReference>
<keyword evidence="1" id="KW-0472">Membrane</keyword>
<dbReference type="Proteomes" id="UP000318590">
    <property type="component" value="Unassembled WGS sequence"/>
</dbReference>
<dbReference type="EMBL" id="VFSV01000040">
    <property type="protein sequence ID" value="TRD15529.1"/>
    <property type="molecule type" value="Genomic_DNA"/>
</dbReference>
<protein>
    <recommendedName>
        <fullName evidence="2">HTH cro/C1-type domain-containing protein</fullName>
    </recommendedName>
</protein>
<dbReference type="CDD" id="cd00093">
    <property type="entry name" value="HTH_XRE"/>
    <property type="match status" value="1"/>
</dbReference>
<accession>A0A547PN24</accession>
<dbReference type="AlphaFoldDB" id="A0A547PN24"/>
<organism evidence="3 4">
    <name type="scientific">Palleronia caenipelagi</name>
    <dbReference type="NCBI Taxonomy" id="2489174"/>
    <lineage>
        <taxon>Bacteria</taxon>
        <taxon>Pseudomonadati</taxon>
        <taxon>Pseudomonadota</taxon>
        <taxon>Alphaproteobacteria</taxon>
        <taxon>Rhodobacterales</taxon>
        <taxon>Roseobacteraceae</taxon>
        <taxon>Palleronia</taxon>
    </lineage>
</organism>
<dbReference type="SUPFAM" id="SSF47413">
    <property type="entry name" value="lambda repressor-like DNA-binding domains"/>
    <property type="match status" value="1"/>
</dbReference>
<dbReference type="GO" id="GO:0003677">
    <property type="term" value="F:DNA binding"/>
    <property type="evidence" value="ECO:0007669"/>
    <property type="project" value="InterPro"/>
</dbReference>
<reference evidence="3 4" key="1">
    <citation type="submission" date="2019-06" db="EMBL/GenBank/DDBJ databases">
        <title>Paenimaribius caenipelagi gen. nov., sp. nov., isolated from a tidal flat.</title>
        <authorList>
            <person name="Yoon J.-H."/>
        </authorList>
    </citation>
    <scope>NUCLEOTIDE SEQUENCE [LARGE SCALE GENOMIC DNA]</scope>
    <source>
        <strain evidence="3 4">JBTF-M29</strain>
    </source>
</reference>
<dbReference type="OrthoDB" id="2064916at2"/>
<feature type="domain" description="HTH cro/C1-type" evidence="2">
    <location>
        <begin position="20"/>
        <end position="74"/>
    </location>
</feature>
<dbReference type="InterPro" id="IPR010982">
    <property type="entry name" value="Lambda_DNA-bd_dom_sf"/>
</dbReference>
<gene>
    <name evidence="3" type="ORF">FEV53_16010</name>
</gene>
<name>A0A547PN24_9RHOB</name>